<evidence type="ECO:0000313" key="2">
    <source>
        <dbReference type="Proteomes" id="UP000015102"/>
    </source>
</evidence>
<protein>
    <submittedName>
        <fullName evidence="1">Uncharacterized protein</fullName>
    </submittedName>
</protein>
<keyword evidence="2" id="KW-1185">Reference proteome</keyword>
<reference evidence="2" key="1">
    <citation type="submission" date="2013-02" db="EMBL/GenBank/DDBJ databases">
        <authorList>
            <person name="Hughes D."/>
        </authorList>
    </citation>
    <scope>NUCLEOTIDE SEQUENCE</scope>
    <source>
        <strain>Durham</strain>
        <strain evidence="2">NC isolate 2 -- Noor lab</strain>
    </source>
</reference>
<dbReference type="EnsemblMetazoa" id="MESCA007775-RA">
    <property type="protein sequence ID" value="MESCA007775-PA"/>
    <property type="gene ID" value="MESCA007775"/>
</dbReference>
<organism evidence="1 2">
    <name type="scientific">Megaselia scalaris</name>
    <name type="common">Humpbacked fly</name>
    <name type="synonym">Phora scalaris</name>
    <dbReference type="NCBI Taxonomy" id="36166"/>
    <lineage>
        <taxon>Eukaryota</taxon>
        <taxon>Metazoa</taxon>
        <taxon>Ecdysozoa</taxon>
        <taxon>Arthropoda</taxon>
        <taxon>Hexapoda</taxon>
        <taxon>Insecta</taxon>
        <taxon>Pterygota</taxon>
        <taxon>Neoptera</taxon>
        <taxon>Endopterygota</taxon>
        <taxon>Diptera</taxon>
        <taxon>Brachycera</taxon>
        <taxon>Muscomorpha</taxon>
        <taxon>Platypezoidea</taxon>
        <taxon>Phoridae</taxon>
        <taxon>Megaseliini</taxon>
        <taxon>Megaselia</taxon>
    </lineage>
</organism>
<name>T1GVH1_MEGSC</name>
<dbReference type="EMBL" id="CAQQ02032479">
    <property type="status" value="NOT_ANNOTATED_CDS"/>
    <property type="molecule type" value="Genomic_DNA"/>
</dbReference>
<reference evidence="1" key="2">
    <citation type="submission" date="2015-06" db="UniProtKB">
        <authorList>
            <consortium name="EnsemblMetazoa"/>
        </authorList>
    </citation>
    <scope>IDENTIFICATION</scope>
</reference>
<sequence length="127" mass="14996">MRMEPISEMLGSIERYNSDHLPILQDRCFGKVTGIFDSIRNYVSHVVGITYQTIDKDLLKRSWEELMTKLSTPGLRRTTGRFQEKLFLLLHKTLRSKSRILQRRLNSTTCKPLWLNVFKINRERGNI</sequence>
<dbReference type="Proteomes" id="UP000015102">
    <property type="component" value="Unassembled WGS sequence"/>
</dbReference>
<evidence type="ECO:0000313" key="1">
    <source>
        <dbReference type="EnsemblMetazoa" id="MESCA007775-PA"/>
    </source>
</evidence>
<dbReference type="Gene3D" id="1.10.10.10">
    <property type="entry name" value="Winged helix-like DNA-binding domain superfamily/Winged helix DNA-binding domain"/>
    <property type="match status" value="1"/>
</dbReference>
<accession>T1GVH1</accession>
<dbReference type="AlphaFoldDB" id="T1GVH1"/>
<dbReference type="HOGENOM" id="CLU_1973029_0_0_1"/>
<dbReference type="InterPro" id="IPR036388">
    <property type="entry name" value="WH-like_DNA-bd_sf"/>
</dbReference>
<proteinExistence type="predicted"/>